<dbReference type="RefSeq" id="WP_130610722.1">
    <property type="nucleotide sequence ID" value="NZ_SGIU01000001.1"/>
</dbReference>
<protein>
    <submittedName>
        <fullName evidence="2">Uncharacterized protein</fullName>
    </submittedName>
</protein>
<gene>
    <name evidence="2" type="ORF">EW142_05365</name>
</gene>
<proteinExistence type="predicted"/>
<dbReference type="OrthoDB" id="1426903at2"/>
<dbReference type="EMBL" id="SGIU01000001">
    <property type="protein sequence ID" value="TAI49227.1"/>
    <property type="molecule type" value="Genomic_DNA"/>
</dbReference>
<dbReference type="AlphaFoldDB" id="A0A4Q8QHH6"/>
<evidence type="ECO:0000313" key="3">
    <source>
        <dbReference type="Proteomes" id="UP000291981"/>
    </source>
</evidence>
<feature type="chain" id="PRO_5020262775" evidence="1">
    <location>
        <begin position="24"/>
        <end position="255"/>
    </location>
</feature>
<keyword evidence="1" id="KW-0732">Signal</keyword>
<sequence length="255" mass="29189">MKTLSSWLILALLILTFTYPAYGQEKTTQMFWVHEDRVRPSMLMDYESSAKTLVDNCQKHGVETLSWITTSTDDFRYLYVSPINSMADISFEGFGPLREKMGAEAFDKMFADMDKCYTSHGDYVLTLDTELSYMPEGITQTPEGEDYRRFYYLKTTPEHVSAMAEAMKGVKNMFADKGAKTHYRVYRSGFGNMENYFMVAVAAKDGAHFETRSDENDALLGEERHAVFGKVMQYVTSMEEITGQMRPDLAYSPTK</sequence>
<feature type="signal peptide" evidence="1">
    <location>
        <begin position="1"/>
        <end position="23"/>
    </location>
</feature>
<organism evidence="2 3">
    <name type="scientific">Flagellimonas allohymeniacidonis</name>
    <dbReference type="NCBI Taxonomy" id="2517819"/>
    <lineage>
        <taxon>Bacteria</taxon>
        <taxon>Pseudomonadati</taxon>
        <taxon>Bacteroidota</taxon>
        <taxon>Flavobacteriia</taxon>
        <taxon>Flavobacteriales</taxon>
        <taxon>Flavobacteriaceae</taxon>
        <taxon>Flagellimonas</taxon>
    </lineage>
</organism>
<keyword evidence="3" id="KW-1185">Reference proteome</keyword>
<comment type="caution">
    <text evidence="2">The sequence shown here is derived from an EMBL/GenBank/DDBJ whole genome shotgun (WGS) entry which is preliminary data.</text>
</comment>
<accession>A0A4Q8QHH6</accession>
<evidence type="ECO:0000313" key="2">
    <source>
        <dbReference type="EMBL" id="TAI49227.1"/>
    </source>
</evidence>
<name>A0A4Q8QHH6_9FLAO</name>
<evidence type="ECO:0000256" key="1">
    <source>
        <dbReference type="SAM" id="SignalP"/>
    </source>
</evidence>
<reference evidence="2 3" key="1">
    <citation type="submission" date="2019-02" db="EMBL/GenBank/DDBJ databases">
        <title>Draft genome sequence of Muricauda sp. 176CP4-71.</title>
        <authorList>
            <person name="Park J.-S."/>
        </authorList>
    </citation>
    <scope>NUCLEOTIDE SEQUENCE [LARGE SCALE GENOMIC DNA]</scope>
    <source>
        <strain evidence="2 3">176CP4-71</strain>
    </source>
</reference>
<dbReference type="Proteomes" id="UP000291981">
    <property type="component" value="Unassembled WGS sequence"/>
</dbReference>